<dbReference type="AlphaFoldDB" id="A0A0D2UB82"/>
<feature type="compositionally biased region" description="Basic and acidic residues" evidence="1">
    <location>
        <begin position="160"/>
        <end position="186"/>
    </location>
</feature>
<gene>
    <name evidence="2" type="ORF">CAOG_003307</name>
</gene>
<feature type="compositionally biased region" description="Polar residues" evidence="1">
    <location>
        <begin position="187"/>
        <end position="196"/>
    </location>
</feature>
<evidence type="ECO:0000313" key="3">
    <source>
        <dbReference type="Proteomes" id="UP000008743"/>
    </source>
</evidence>
<accession>A0A0D2UB82</accession>
<feature type="compositionally biased region" description="Basic and acidic residues" evidence="1">
    <location>
        <begin position="202"/>
        <end position="215"/>
    </location>
</feature>
<organism evidence="2 3">
    <name type="scientific">Capsaspora owczarzaki (strain ATCC 30864)</name>
    <dbReference type="NCBI Taxonomy" id="595528"/>
    <lineage>
        <taxon>Eukaryota</taxon>
        <taxon>Filasterea</taxon>
        <taxon>Capsaspora</taxon>
    </lineage>
</organism>
<dbReference type="Proteomes" id="UP000008743">
    <property type="component" value="Unassembled WGS sequence"/>
</dbReference>
<feature type="compositionally biased region" description="Low complexity" evidence="1">
    <location>
        <begin position="9"/>
        <end position="22"/>
    </location>
</feature>
<dbReference type="EMBL" id="KE346363">
    <property type="protein sequence ID" value="KJE92306.1"/>
    <property type="molecule type" value="Genomic_DNA"/>
</dbReference>
<reference evidence="3" key="1">
    <citation type="submission" date="2011-02" db="EMBL/GenBank/DDBJ databases">
        <title>The Genome Sequence of Capsaspora owczarzaki ATCC 30864.</title>
        <authorList>
            <person name="Russ C."/>
            <person name="Cuomo C."/>
            <person name="Burger G."/>
            <person name="Gray M.W."/>
            <person name="Holland P.W.H."/>
            <person name="King N."/>
            <person name="Lang F.B.F."/>
            <person name="Roger A.J."/>
            <person name="Ruiz-Trillo I."/>
            <person name="Young S.K."/>
            <person name="Zeng Q."/>
            <person name="Gargeya S."/>
            <person name="Alvarado L."/>
            <person name="Berlin A."/>
            <person name="Chapman S.B."/>
            <person name="Chen Z."/>
            <person name="Freedman E."/>
            <person name="Gellesch M."/>
            <person name="Goldberg J."/>
            <person name="Griggs A."/>
            <person name="Gujja S."/>
            <person name="Heilman E."/>
            <person name="Heiman D."/>
            <person name="Howarth C."/>
            <person name="Mehta T."/>
            <person name="Neiman D."/>
            <person name="Pearson M."/>
            <person name="Roberts A."/>
            <person name="Saif S."/>
            <person name="Shea T."/>
            <person name="Shenoy N."/>
            <person name="Sisk P."/>
            <person name="Stolte C."/>
            <person name="Sykes S."/>
            <person name="White J."/>
            <person name="Yandava C."/>
            <person name="Haas B."/>
            <person name="Nusbaum C."/>
            <person name="Birren B."/>
        </authorList>
    </citation>
    <scope>NUCLEOTIDE SEQUENCE</scope>
    <source>
        <strain evidence="3">ATCC 30864</strain>
    </source>
</reference>
<evidence type="ECO:0000313" key="2">
    <source>
        <dbReference type="EMBL" id="KJE92306.1"/>
    </source>
</evidence>
<dbReference type="InParanoid" id="A0A0D2UB82"/>
<sequence length="221" mass="23955">MADHEQADDTTASTASTSSATSVPAEPMSTQEMMRMMAQVFREQMVSMAQEVVKDAMRKETLRAEGTMAAAGASSSTSAPGELVTEQSVMLLFAQFQEAVFKRMDEHGKRGAHDETPELAETSHAVSTTAVATTSSPDVTITSTTPASAAICTNLRRHGSKVERFSGSREDAKDIRRKTISDHNRDSLASTDSSAMLSYESMTEKQRELYDKAKNASETLQ</sequence>
<proteinExistence type="predicted"/>
<name>A0A0D2UB82_CAPO3</name>
<feature type="region of interest" description="Disordered" evidence="1">
    <location>
        <begin position="159"/>
        <end position="221"/>
    </location>
</feature>
<protein>
    <submittedName>
        <fullName evidence="2">Uncharacterized protein</fullName>
    </submittedName>
</protein>
<evidence type="ECO:0000256" key="1">
    <source>
        <dbReference type="SAM" id="MobiDB-lite"/>
    </source>
</evidence>
<feature type="region of interest" description="Disordered" evidence="1">
    <location>
        <begin position="1"/>
        <end position="29"/>
    </location>
</feature>
<keyword evidence="3" id="KW-1185">Reference proteome</keyword>